<dbReference type="KEGG" id="dol:Dole_2263"/>
<proteinExistence type="predicted"/>
<organism evidence="1 2">
    <name type="scientific">Desulfosudis oleivorans (strain DSM 6200 / JCM 39069 / Hxd3)</name>
    <name type="common">Desulfococcus oleovorans</name>
    <dbReference type="NCBI Taxonomy" id="96561"/>
    <lineage>
        <taxon>Bacteria</taxon>
        <taxon>Pseudomonadati</taxon>
        <taxon>Thermodesulfobacteriota</taxon>
        <taxon>Desulfobacteria</taxon>
        <taxon>Desulfobacterales</taxon>
        <taxon>Desulfosudaceae</taxon>
        <taxon>Desulfosudis</taxon>
    </lineage>
</organism>
<reference evidence="1 2" key="1">
    <citation type="submission" date="2007-10" db="EMBL/GenBank/DDBJ databases">
        <title>Complete sequence of Desulfococcus oleovorans Hxd3.</title>
        <authorList>
            <consortium name="US DOE Joint Genome Institute"/>
            <person name="Copeland A."/>
            <person name="Lucas S."/>
            <person name="Lapidus A."/>
            <person name="Barry K."/>
            <person name="Glavina del Rio T."/>
            <person name="Dalin E."/>
            <person name="Tice H."/>
            <person name="Pitluck S."/>
            <person name="Kiss H."/>
            <person name="Brettin T."/>
            <person name="Bruce D."/>
            <person name="Detter J.C."/>
            <person name="Han C."/>
            <person name="Schmutz J."/>
            <person name="Larimer F."/>
            <person name="Land M."/>
            <person name="Hauser L."/>
            <person name="Kyrpides N."/>
            <person name="Kim E."/>
            <person name="Wawrik B."/>
            <person name="Richardson P."/>
        </authorList>
    </citation>
    <scope>NUCLEOTIDE SEQUENCE [LARGE SCALE GENOMIC DNA]</scope>
    <source>
        <strain evidence="2">DSM 6200 / JCM 39069 / Hxd3</strain>
    </source>
</reference>
<name>A8ZUX7_DESOH</name>
<sequence length="120" mass="13630">MQPLYETAMELTGKLKAARLQAATLSKNLTETEYRLKVKKAGIERALIKQVKNEKLLGNTLEDRTRIFTLALDADTDYQDLLRRHTDLTMELEQAKIEASFMRDRLTVTLAAMKAGEATE</sequence>
<evidence type="ECO:0000313" key="1">
    <source>
        <dbReference type="EMBL" id="ABW68067.1"/>
    </source>
</evidence>
<gene>
    <name evidence="1" type="ordered locus">Dole_2263</name>
</gene>
<accession>A8ZUX7</accession>
<evidence type="ECO:0000313" key="2">
    <source>
        <dbReference type="Proteomes" id="UP000008561"/>
    </source>
</evidence>
<dbReference type="STRING" id="96561.Dole_2263"/>
<dbReference type="Proteomes" id="UP000008561">
    <property type="component" value="Chromosome"/>
</dbReference>
<dbReference type="EMBL" id="CP000859">
    <property type="protein sequence ID" value="ABW68067.1"/>
    <property type="molecule type" value="Genomic_DNA"/>
</dbReference>
<dbReference type="RefSeq" id="WP_012175679.1">
    <property type="nucleotide sequence ID" value="NC_009943.1"/>
</dbReference>
<protein>
    <submittedName>
        <fullName evidence="1">Uncharacterized protein</fullName>
    </submittedName>
</protein>
<keyword evidence="2" id="KW-1185">Reference proteome</keyword>
<dbReference type="AlphaFoldDB" id="A8ZUX7"/>
<dbReference type="HOGENOM" id="CLU_2045894_0_0_7"/>